<name>A0A7S4BGT5_CHRCT</name>
<organism evidence="3">
    <name type="scientific">Chrysotila carterae</name>
    <name type="common">Marine alga</name>
    <name type="synonym">Syracosphaera carterae</name>
    <dbReference type="NCBI Taxonomy" id="13221"/>
    <lineage>
        <taxon>Eukaryota</taxon>
        <taxon>Haptista</taxon>
        <taxon>Haptophyta</taxon>
        <taxon>Prymnesiophyceae</taxon>
        <taxon>Isochrysidales</taxon>
        <taxon>Isochrysidaceae</taxon>
        <taxon>Chrysotila</taxon>
    </lineage>
</organism>
<keyword evidence="2" id="KW-0472">Membrane</keyword>
<feature type="region of interest" description="Disordered" evidence="1">
    <location>
        <begin position="831"/>
        <end position="865"/>
    </location>
</feature>
<evidence type="ECO:0000256" key="1">
    <source>
        <dbReference type="SAM" id="MobiDB-lite"/>
    </source>
</evidence>
<feature type="region of interest" description="Disordered" evidence="1">
    <location>
        <begin position="121"/>
        <end position="142"/>
    </location>
</feature>
<keyword evidence="2" id="KW-0812">Transmembrane</keyword>
<feature type="compositionally biased region" description="Polar residues" evidence="1">
    <location>
        <begin position="133"/>
        <end position="142"/>
    </location>
</feature>
<reference evidence="3" key="1">
    <citation type="submission" date="2021-01" db="EMBL/GenBank/DDBJ databases">
        <authorList>
            <person name="Corre E."/>
            <person name="Pelletier E."/>
            <person name="Niang G."/>
            <person name="Scheremetjew M."/>
            <person name="Finn R."/>
            <person name="Kale V."/>
            <person name="Holt S."/>
            <person name="Cochrane G."/>
            <person name="Meng A."/>
            <person name="Brown T."/>
            <person name="Cohen L."/>
        </authorList>
    </citation>
    <scope>NUCLEOTIDE SEQUENCE</scope>
    <source>
        <strain evidence="3">CCMP645</strain>
    </source>
</reference>
<proteinExistence type="predicted"/>
<accession>A0A7S4BGT5</accession>
<gene>
    <name evidence="3" type="ORF">PCAR00345_LOCUS18100</name>
</gene>
<protein>
    <submittedName>
        <fullName evidence="3">Uncharacterized protein</fullName>
    </submittedName>
</protein>
<evidence type="ECO:0000313" key="3">
    <source>
        <dbReference type="EMBL" id="CAE0765488.1"/>
    </source>
</evidence>
<evidence type="ECO:0000256" key="2">
    <source>
        <dbReference type="SAM" id="Phobius"/>
    </source>
</evidence>
<dbReference type="EMBL" id="HBIZ01028494">
    <property type="protein sequence ID" value="CAE0765488.1"/>
    <property type="molecule type" value="Transcribed_RNA"/>
</dbReference>
<keyword evidence="2" id="KW-1133">Transmembrane helix</keyword>
<sequence length="888" mass="98556">MFKAARCFLQVLHVFALLLAVGLLSGNSVTYRWEVTLTLCVLIVMITIITFSIDLAEYLQIRRRRAIELRMAQELQLYQVQANDLDRALTEINTSSPTFGQSMTYKHVVSKRRVRRLSFAGGSMANRPGSPQHGRTANGTGLSLSMYGMPPQPSSLESPSTVRATLPAVVAAVTAAESRHASEMASRHAADSVRYASGRSASSSRNLPSVKQIIKRVVSVPEETFEWAADETLQSPPMMVVADDEDKGKCGTQALRRYMDVALARSRLPLAHRQKLVRQMAMRIRSPNYYLRQFHADCTQAFPELSLYAAASTSTSGRSSDEEYKRTIGALFSLYWLYRLDLQSVPGSAGFDGQRGFCFGVDDTWSPPSVHVVSELLSMHAKGASEPGHASARLVQLTPWQKRLFFYEATDWNALHQLMVDAQLLTVDASGRAEVNVDRTAAMLSLTAFHDIMKVEVLLPTTEGEYHGYSEGQRLLDHDLALGYVLDTDADALPAFASLAPAEQSLVRFTQAELGFNHGWLVQAEAPPGALFSRLKALLDRDRVPADHIAFYFVHWTTDLAGAVGTPLKGAEKFLTRFPHAVFAKMLRSFSVVQRLAHTAPTRLLQEYYQTAWFEGSRPLDYIPNERFAVALMRLVMQMQQAISAQELVDAFMAISAEDRDVLAAEMALSGIAGEYFSLSPQRGGPAFLVYYGPAFVRRSVPDETREMLTMLAEVYRCARMLWPLRSDADSEGCSVTVRIDALKDSRATEVNALYNAGKAWVLVRKGDLDAVVEQWPIDEFTSRAGSLGPDRLCAMRLWEHRTRVAPPTSAALEHTRKIVRGVDRILKSTWGTERARKSSSTPASSRARDSGVEARGPDIDPTPIEPMHIIAAVNGQNVYRAREFFSV</sequence>
<feature type="transmembrane region" description="Helical" evidence="2">
    <location>
        <begin position="36"/>
        <end position="56"/>
    </location>
</feature>
<dbReference type="AlphaFoldDB" id="A0A7S4BGT5"/>
<feature type="compositionally biased region" description="Basic and acidic residues" evidence="1">
    <location>
        <begin position="847"/>
        <end position="859"/>
    </location>
</feature>